<sequence length="157" mass="17685">MKLSAIKEILPTLSEVSFQLEDGSFVPTHFHVTEVGQVNKNYIDCGGTIRHDKTVSFQLWHSHDVDHRLYPDKLLNIINLSEKQLGIEDAEIEVEFQQQTIGKFDLDFNGQHFLLKNKQTACLAEDACGIPTEKPKIKFIELNQHSNNSCSPGSGCC</sequence>
<name>A0ABU8I270_9SPHI</name>
<accession>A0ABU8I270</accession>
<reference evidence="1 2" key="1">
    <citation type="submission" date="2024-01" db="EMBL/GenBank/DDBJ databases">
        <title>Sphingobacterium tenebrionis sp. nov., a novel endophyte isolated from tenebrio molitor intestines.</title>
        <authorList>
            <person name="Zhang C."/>
        </authorList>
    </citation>
    <scope>NUCLEOTIDE SEQUENCE [LARGE SCALE GENOMIC DNA]</scope>
    <source>
        <strain evidence="1 2">PU5-4</strain>
    </source>
</reference>
<gene>
    <name evidence="1" type="ORF">VJ786_02775</name>
</gene>
<dbReference type="Proteomes" id="UP001363035">
    <property type="component" value="Unassembled WGS sequence"/>
</dbReference>
<dbReference type="EMBL" id="JAYLLN010000004">
    <property type="protein sequence ID" value="MEI5983821.1"/>
    <property type="molecule type" value="Genomic_DNA"/>
</dbReference>
<comment type="caution">
    <text evidence="1">The sequence shown here is derived from an EMBL/GenBank/DDBJ whole genome shotgun (WGS) entry which is preliminary data.</text>
</comment>
<evidence type="ECO:0000313" key="1">
    <source>
        <dbReference type="EMBL" id="MEI5983821.1"/>
    </source>
</evidence>
<keyword evidence="2" id="KW-1185">Reference proteome</keyword>
<proteinExistence type="predicted"/>
<dbReference type="RefSeq" id="WP_134776749.1">
    <property type="nucleotide sequence ID" value="NZ_JAYLLN010000004.1"/>
</dbReference>
<evidence type="ECO:0000313" key="2">
    <source>
        <dbReference type="Proteomes" id="UP001363035"/>
    </source>
</evidence>
<protein>
    <submittedName>
        <fullName evidence="1">DUF6428 family protein</fullName>
    </submittedName>
</protein>
<dbReference type="InterPro" id="IPR045534">
    <property type="entry name" value="DUF6428"/>
</dbReference>
<dbReference type="Pfam" id="PF20001">
    <property type="entry name" value="DUF6428"/>
    <property type="match status" value="1"/>
</dbReference>
<organism evidence="1 2">
    <name type="scientific">Sphingobacterium tenebrionis</name>
    <dbReference type="NCBI Taxonomy" id="3111775"/>
    <lineage>
        <taxon>Bacteria</taxon>
        <taxon>Pseudomonadati</taxon>
        <taxon>Bacteroidota</taxon>
        <taxon>Sphingobacteriia</taxon>
        <taxon>Sphingobacteriales</taxon>
        <taxon>Sphingobacteriaceae</taxon>
        <taxon>Sphingobacterium</taxon>
    </lineage>
</organism>